<dbReference type="InterPro" id="IPR036078">
    <property type="entry name" value="Spo11/TopoVI_A_sf"/>
</dbReference>
<dbReference type="GO" id="GO:0003677">
    <property type="term" value="F:DNA binding"/>
    <property type="evidence" value="ECO:0007669"/>
    <property type="project" value="InterPro"/>
</dbReference>
<reference evidence="2 3" key="1">
    <citation type="journal article" date="2022" name="Int. J. Syst. Evol. Microbiol.">
        <title>Strains of Bradyrhizobium barranii sp. nov. associated with legumes native to Canada are symbionts of soybeans and belong to different subspecies (subsp. barranii subsp. nov. and subsp. apii subsp. nov.) and symbiovars (sv. glycinearum and sv. septentrionale).</title>
        <authorList>
            <person name="Bromfield E.S.P."/>
            <person name="Cloutier S."/>
            <person name="Wasai-Hara S."/>
            <person name="Minamisawa K."/>
        </authorList>
    </citation>
    <scope>NUCLEOTIDE SEQUENCE [LARGE SCALE GENOMIC DNA]</scope>
    <source>
        <strain evidence="2 3">144S4</strain>
    </source>
</reference>
<evidence type="ECO:0000313" key="3">
    <source>
        <dbReference type="Proteomes" id="UP000664702"/>
    </source>
</evidence>
<dbReference type="AlphaFoldDB" id="A0A9X9YCW4"/>
<feature type="domain" description="Wadjet protein JetD C-terminal" evidence="1">
    <location>
        <begin position="12"/>
        <end position="99"/>
    </location>
</feature>
<dbReference type="KEGG" id="bban:J4G43_044590"/>
<accession>A0A9X9YCW4</accession>
<evidence type="ECO:0000259" key="1">
    <source>
        <dbReference type="Pfam" id="PF09983"/>
    </source>
</evidence>
<dbReference type="Proteomes" id="UP000664702">
    <property type="component" value="Chromosome"/>
</dbReference>
<organism evidence="2 3">
    <name type="scientific">Bradyrhizobium barranii subsp. barranii</name>
    <dbReference type="NCBI Taxonomy" id="2823807"/>
    <lineage>
        <taxon>Bacteria</taxon>
        <taxon>Pseudomonadati</taxon>
        <taxon>Pseudomonadota</taxon>
        <taxon>Alphaproteobacteria</taxon>
        <taxon>Hyphomicrobiales</taxon>
        <taxon>Nitrobacteraceae</taxon>
        <taxon>Bradyrhizobium</taxon>
        <taxon>Bradyrhizobium barranii</taxon>
    </lineage>
</organism>
<protein>
    <submittedName>
        <fullName evidence="2">DUF2220 family protein</fullName>
    </submittedName>
</protein>
<dbReference type="GO" id="GO:0005694">
    <property type="term" value="C:chromosome"/>
    <property type="evidence" value="ECO:0007669"/>
    <property type="project" value="InterPro"/>
</dbReference>
<evidence type="ECO:0000313" key="2">
    <source>
        <dbReference type="EMBL" id="UEM17758.1"/>
    </source>
</evidence>
<proteinExistence type="predicted"/>
<name>A0A9X9YCW4_9BRAD</name>
<dbReference type="EMBL" id="CP086136">
    <property type="protein sequence ID" value="UEM17758.1"/>
    <property type="molecule type" value="Genomic_DNA"/>
</dbReference>
<dbReference type="SUPFAM" id="SSF56726">
    <property type="entry name" value="DNA topoisomerase IV, alpha subunit"/>
    <property type="match status" value="1"/>
</dbReference>
<dbReference type="InterPro" id="IPR024534">
    <property type="entry name" value="JetD_C"/>
</dbReference>
<gene>
    <name evidence="2" type="ORF">J4G43_044590</name>
</gene>
<dbReference type="Pfam" id="PF09983">
    <property type="entry name" value="JetD_C"/>
    <property type="match status" value="1"/>
</dbReference>
<dbReference type="Gene3D" id="3.40.1360.10">
    <property type="match status" value="1"/>
</dbReference>
<sequence>MAPKEADHVRFREPPAYVLTLENLASFNRHVAEADAARLGATLYVGGYPSLASQQALRTISAMVSEQTPIFHWSDIDPDGTWIFHTMERAVGRPILPHLGAGADQKVRTRSLPTKLRHRFTGGILGQRWIQDPRAGGA</sequence>